<accession>A0A1W2A9V7</accession>
<feature type="domain" description="ABC1 atypical kinase-like" evidence="3">
    <location>
        <begin position="98"/>
        <end position="342"/>
    </location>
</feature>
<dbReference type="Proteomes" id="UP000192360">
    <property type="component" value="Unassembled WGS sequence"/>
</dbReference>
<keyword evidence="4" id="KW-0830">Ubiquinone</keyword>
<dbReference type="InterPro" id="IPR050154">
    <property type="entry name" value="UbiB_kinase"/>
</dbReference>
<organism evidence="4 5">
    <name type="scientific">Cellulophaga tyrosinoxydans</name>
    <dbReference type="NCBI Taxonomy" id="504486"/>
    <lineage>
        <taxon>Bacteria</taxon>
        <taxon>Pseudomonadati</taxon>
        <taxon>Bacteroidota</taxon>
        <taxon>Flavobacteriia</taxon>
        <taxon>Flavobacteriales</taxon>
        <taxon>Flavobacteriaceae</taxon>
        <taxon>Cellulophaga</taxon>
    </lineage>
</organism>
<protein>
    <submittedName>
        <fullName evidence="4">Ubiquinone biosynthesis protein</fullName>
    </submittedName>
</protein>
<dbReference type="CDD" id="cd05121">
    <property type="entry name" value="ABC1_ADCK3-like"/>
    <property type="match status" value="1"/>
</dbReference>
<evidence type="ECO:0000313" key="4">
    <source>
        <dbReference type="EMBL" id="SMC57363.1"/>
    </source>
</evidence>
<dbReference type="AlphaFoldDB" id="A0A1W2A9V7"/>
<keyword evidence="5" id="KW-1185">Reference proteome</keyword>
<name>A0A1W2A9V7_9FLAO</name>
<dbReference type="SUPFAM" id="SSF56112">
    <property type="entry name" value="Protein kinase-like (PK-like)"/>
    <property type="match status" value="1"/>
</dbReference>
<reference evidence="4 5" key="1">
    <citation type="submission" date="2017-04" db="EMBL/GenBank/DDBJ databases">
        <authorList>
            <person name="Afonso C.L."/>
            <person name="Miller P.J."/>
            <person name="Scott M.A."/>
            <person name="Spackman E."/>
            <person name="Goraichik I."/>
            <person name="Dimitrov K.M."/>
            <person name="Suarez D.L."/>
            <person name="Swayne D.E."/>
        </authorList>
    </citation>
    <scope>NUCLEOTIDE SEQUENCE [LARGE SCALE GENOMIC DNA]</scope>
    <source>
        <strain evidence="4 5">DSM 21164</strain>
    </source>
</reference>
<dbReference type="PANTHER" id="PTHR10566:SF113">
    <property type="entry name" value="PROTEIN ACTIVITY OF BC1 COMPLEX KINASE 7, CHLOROPLASTIC"/>
    <property type="match status" value="1"/>
</dbReference>
<dbReference type="InterPro" id="IPR004147">
    <property type="entry name" value="ABC1_dom"/>
</dbReference>
<evidence type="ECO:0000256" key="1">
    <source>
        <dbReference type="ARBA" id="ARBA00009670"/>
    </source>
</evidence>
<gene>
    <name evidence="4" type="ORF">SAMN05660703_1914</name>
</gene>
<comment type="similarity">
    <text evidence="1">Belongs to the protein kinase superfamily. ADCK protein kinase family.</text>
</comment>
<proteinExistence type="inferred from homology"/>
<dbReference type="RefSeq" id="WP_084061244.1">
    <property type="nucleotide sequence ID" value="NZ_FWXO01000002.1"/>
</dbReference>
<evidence type="ECO:0000313" key="5">
    <source>
        <dbReference type="Proteomes" id="UP000192360"/>
    </source>
</evidence>
<feature type="transmembrane region" description="Helical" evidence="2">
    <location>
        <begin position="504"/>
        <end position="523"/>
    </location>
</feature>
<evidence type="ECO:0000256" key="2">
    <source>
        <dbReference type="SAM" id="Phobius"/>
    </source>
</evidence>
<dbReference type="OrthoDB" id="9795390at2"/>
<feature type="transmembrane region" description="Helical" evidence="2">
    <location>
        <begin position="535"/>
        <end position="555"/>
    </location>
</feature>
<keyword evidence="2" id="KW-0472">Membrane</keyword>
<dbReference type="STRING" id="504486.SAMN05660703_1914"/>
<dbReference type="EMBL" id="FWXO01000002">
    <property type="protein sequence ID" value="SMC57363.1"/>
    <property type="molecule type" value="Genomic_DNA"/>
</dbReference>
<evidence type="ECO:0000259" key="3">
    <source>
        <dbReference type="Pfam" id="PF03109"/>
    </source>
</evidence>
<dbReference type="PANTHER" id="PTHR10566">
    <property type="entry name" value="CHAPERONE-ACTIVITY OF BC1 COMPLEX CABC1 -RELATED"/>
    <property type="match status" value="1"/>
</dbReference>
<dbReference type="InterPro" id="IPR011009">
    <property type="entry name" value="Kinase-like_dom_sf"/>
</dbReference>
<dbReference type="Pfam" id="PF03109">
    <property type="entry name" value="ABC1"/>
    <property type="match status" value="1"/>
</dbReference>
<keyword evidence="2" id="KW-1133">Transmembrane helix</keyword>
<keyword evidence="2" id="KW-0812">Transmembrane</keyword>
<sequence length="560" mass="64250">MSSIKLPKTQDLKRYGTLFSVLTKYGFEDVLATTTLKNIIPDFYLKKHPDTHKLLSYSTYERIRMVLEELGPSYVKMGQVISNREDMLPPELLIELEKLQDNVKPLENFDVEKKIEEELKISCREFFSYLSPKPLAAASLAQVHKAQLRTGEWVIFKIQRPNIKETITRDISIMKDVANALEKYSIQAQHLQPTQLIASFEKSINEELSYTQELNNMLRFTKNFETNEVIYIPKVYQQFSNDHIICMEFIDGIKVSEIKKLEENNIDTKAVAKLGVDLYLEQILNFGFFHADPHPGNIFVLPEIERICFIDYGMMGSIMPKDKEALEDLLLAFFKNDVKKIIIVLKKIALRTDIPDEKSLEYDLNELLEGISNIAIQNIKLGTTLNQFKNILYTNKIVIPHYLYMLIRALVIIEGVGLKLNPDFNITDNLEPYMATILRKRLSLKRFFNKSISRFQEYNNLIDTLPEDINDIIGKIKNGKLVIVHEHKGLNEFKDTLKTAMNRMVYAIIIAALSIGSSILVIADMPPRVNGIPVLGALGFLISAILGFAIIYSIFKNRNS</sequence>